<keyword evidence="4" id="KW-0472">Membrane</keyword>
<keyword evidence="9" id="KW-1185">Reference proteome</keyword>
<dbReference type="EMBL" id="CP150096">
    <property type="protein sequence ID" value="WZN45281.1"/>
    <property type="molecule type" value="Genomic_DNA"/>
</dbReference>
<feature type="domain" description="RagB/SusD" evidence="6">
    <location>
        <begin position="366"/>
        <end position="496"/>
    </location>
</feature>
<comment type="subcellular location">
    <subcellularLocation>
        <location evidence="1">Cell outer membrane</location>
    </subcellularLocation>
</comment>
<evidence type="ECO:0000259" key="7">
    <source>
        <dbReference type="Pfam" id="PF14322"/>
    </source>
</evidence>
<gene>
    <name evidence="8" type="ORF">WJU22_20485</name>
</gene>
<dbReference type="Proteomes" id="UP001449657">
    <property type="component" value="Chromosome"/>
</dbReference>
<dbReference type="Pfam" id="PF14322">
    <property type="entry name" value="SusD-like_3"/>
    <property type="match status" value="1"/>
</dbReference>
<protein>
    <submittedName>
        <fullName evidence="8">RagB/SusD family nutrient uptake outer membrane protein</fullName>
    </submittedName>
</protein>
<proteinExistence type="inferred from homology"/>
<name>A0ABZ2Z3P0_9BACT</name>
<accession>A0ABZ2Z3P0</accession>
<dbReference type="PROSITE" id="PS51257">
    <property type="entry name" value="PROKAR_LIPOPROTEIN"/>
    <property type="match status" value="1"/>
</dbReference>
<dbReference type="RefSeq" id="WP_341840035.1">
    <property type="nucleotide sequence ID" value="NZ_CP149792.1"/>
</dbReference>
<reference evidence="8 9" key="1">
    <citation type="submission" date="2024-03" db="EMBL/GenBank/DDBJ databases">
        <title>Chitinophaga caseinilytica sp. nov., a casein hydrolysing bacterium isolated from forest soil.</title>
        <authorList>
            <person name="Lee D.S."/>
            <person name="Han D.M."/>
            <person name="Baek J.H."/>
            <person name="Choi D.G."/>
            <person name="Jeon J.H."/>
            <person name="Jeon C.O."/>
        </authorList>
    </citation>
    <scope>NUCLEOTIDE SEQUENCE [LARGE SCALE GENOMIC DNA]</scope>
    <source>
        <strain evidence="8 9">KACC 19118</strain>
    </source>
</reference>
<dbReference type="Pfam" id="PF07980">
    <property type="entry name" value="SusD_RagB"/>
    <property type="match status" value="1"/>
</dbReference>
<dbReference type="CDD" id="cd08977">
    <property type="entry name" value="SusD"/>
    <property type="match status" value="1"/>
</dbReference>
<organism evidence="8 9">
    <name type="scientific">Chitinophaga caseinilytica</name>
    <dbReference type="NCBI Taxonomy" id="2267521"/>
    <lineage>
        <taxon>Bacteria</taxon>
        <taxon>Pseudomonadati</taxon>
        <taxon>Bacteroidota</taxon>
        <taxon>Chitinophagia</taxon>
        <taxon>Chitinophagales</taxon>
        <taxon>Chitinophagaceae</taxon>
        <taxon>Chitinophaga</taxon>
    </lineage>
</organism>
<feature type="domain" description="SusD-like N-terminal" evidence="7">
    <location>
        <begin position="25"/>
        <end position="229"/>
    </location>
</feature>
<dbReference type="InterPro" id="IPR011990">
    <property type="entry name" value="TPR-like_helical_dom_sf"/>
</dbReference>
<evidence type="ECO:0000313" key="9">
    <source>
        <dbReference type="Proteomes" id="UP001449657"/>
    </source>
</evidence>
<dbReference type="InterPro" id="IPR033985">
    <property type="entry name" value="SusD-like_N"/>
</dbReference>
<dbReference type="InterPro" id="IPR012944">
    <property type="entry name" value="SusD_RagB_dom"/>
</dbReference>
<keyword evidence="5" id="KW-0998">Cell outer membrane</keyword>
<sequence>MKKWLTIGCVAGLMAGAGLSSCKNFLDVKPNDSFTGADYWRNATDAQMGVNAAYSLLRDQFTRCIQYNYGDFRPGNYDFWNKTNFRAIAQNDLRSPLIGTTDGAQAPREGWDVWYKSIAAANLAVARISAMDGTQISESEKAQLVGEARFVRAYDYYCLVQSYGSVPFQFSPYDIEMKPKTDHVKILDSCIIDLRKAADVLPVSYNDPTYRAVRATKGAALTLMAHMYMWQAGFDKGRATELNRSAAAVCKEVMDLNIYKLLPYEEELFHTIFKGRSEEGIWEISMDVNYGNVTGNFISQWVLHQPVIASSSTLYGGLGSEITVKREYMDILYPPGESDKRFDLWFDDPYNSVNPQSQMFLKFSSISDPVARRYDANMIIFRYSGLMLLRAEALANIGQDGDARELLNEIRRRAQASEVIGLEGPALKDAIFLERTRELWGEGHRWYDLVRTGRVTDFSQCENALTQDQYERGAWTWPIPISAMRRNPKITQTAFWAQ</sequence>
<keyword evidence="3" id="KW-0732">Signal</keyword>
<dbReference type="Gene3D" id="1.25.40.390">
    <property type="match status" value="1"/>
</dbReference>
<evidence type="ECO:0000259" key="6">
    <source>
        <dbReference type="Pfam" id="PF07980"/>
    </source>
</evidence>
<evidence type="ECO:0000256" key="4">
    <source>
        <dbReference type="ARBA" id="ARBA00023136"/>
    </source>
</evidence>
<dbReference type="SUPFAM" id="SSF48452">
    <property type="entry name" value="TPR-like"/>
    <property type="match status" value="1"/>
</dbReference>
<evidence type="ECO:0000256" key="2">
    <source>
        <dbReference type="ARBA" id="ARBA00006275"/>
    </source>
</evidence>
<comment type="similarity">
    <text evidence="2">Belongs to the SusD family.</text>
</comment>
<evidence type="ECO:0000256" key="1">
    <source>
        <dbReference type="ARBA" id="ARBA00004442"/>
    </source>
</evidence>
<evidence type="ECO:0000256" key="3">
    <source>
        <dbReference type="ARBA" id="ARBA00022729"/>
    </source>
</evidence>
<evidence type="ECO:0000313" key="8">
    <source>
        <dbReference type="EMBL" id="WZN45281.1"/>
    </source>
</evidence>
<evidence type="ECO:0000256" key="5">
    <source>
        <dbReference type="ARBA" id="ARBA00023237"/>
    </source>
</evidence>